<protein>
    <submittedName>
        <fullName evidence="2">Uncharacterized protein</fullName>
    </submittedName>
</protein>
<dbReference type="Proteomes" id="UP001162001">
    <property type="component" value="Segment"/>
</dbReference>
<keyword evidence="1" id="KW-0812">Transmembrane</keyword>
<reference evidence="2 3" key="1">
    <citation type="submission" date="2020-04" db="EMBL/GenBank/DDBJ databases">
        <title>Advantages and limits of metagenomic assembly and binning of a giant virus.</title>
        <authorList>
            <person name="Schulz F."/>
            <person name="Andreani J."/>
            <person name="Francis R."/>
            <person name="Boudjemaa H."/>
            <person name="Bou Khalil J.Y."/>
            <person name="Lee J."/>
            <person name="La Scola B."/>
            <person name="Woyke T."/>
        </authorList>
    </citation>
    <scope>NUCLEOTIDE SEQUENCE [LARGE SCALE GENOMIC DNA]</scope>
    <source>
        <strain evidence="2 3">FV1/VV64</strain>
    </source>
</reference>
<feature type="transmembrane region" description="Helical" evidence="1">
    <location>
        <begin position="12"/>
        <end position="31"/>
    </location>
</feature>
<keyword evidence="1" id="KW-0472">Membrane</keyword>
<sequence length="95" mass="10135">MNVIGCTPVAIYLVIAIFICCIGSLINMVMYQSYDITGPCCNLSSICLYSICLALICTISPMLSWGIVLLFICCNISTISAAATTLSNAKSIKPQ</sequence>
<feature type="transmembrane region" description="Helical" evidence="1">
    <location>
        <begin position="43"/>
        <end position="61"/>
    </location>
</feature>
<dbReference type="EMBL" id="MT418680">
    <property type="protein sequence ID" value="QKF93624.1"/>
    <property type="molecule type" value="Genomic_DNA"/>
</dbReference>
<organism evidence="2 3">
    <name type="scientific">Fadolivirus FV1/VV64</name>
    <dbReference type="NCBI Taxonomy" id="3070911"/>
    <lineage>
        <taxon>Viruses</taxon>
        <taxon>Varidnaviria</taxon>
        <taxon>Bamfordvirae</taxon>
        <taxon>Nucleocytoviricota</taxon>
        <taxon>Megaviricetes</taxon>
        <taxon>Imitervirales</taxon>
        <taxon>Mimiviridae</taxon>
        <taxon>Klosneuvirinae</taxon>
        <taxon>Fadolivirus</taxon>
        <taxon>Fadolivirus algeromassiliense</taxon>
    </lineage>
</organism>
<evidence type="ECO:0000313" key="3">
    <source>
        <dbReference type="Proteomes" id="UP001162001"/>
    </source>
</evidence>
<gene>
    <name evidence="2" type="ORF">Fadolivirus_1_166</name>
</gene>
<name>A0A7D3QUK3_9VIRU</name>
<keyword evidence="3" id="KW-1185">Reference proteome</keyword>
<evidence type="ECO:0000256" key="1">
    <source>
        <dbReference type="SAM" id="Phobius"/>
    </source>
</evidence>
<evidence type="ECO:0000313" key="2">
    <source>
        <dbReference type="EMBL" id="QKF93624.1"/>
    </source>
</evidence>
<accession>A0A7D3QUK3</accession>
<proteinExistence type="predicted"/>
<keyword evidence="1" id="KW-1133">Transmembrane helix</keyword>